<reference evidence="2" key="2">
    <citation type="submission" date="2020-11" db="EMBL/GenBank/DDBJ databases">
        <authorList>
            <person name="McCartney M.A."/>
            <person name="Auch B."/>
            <person name="Kono T."/>
            <person name="Mallez S."/>
            <person name="Becker A."/>
            <person name="Gohl D.M."/>
            <person name="Silverstein K.A.T."/>
            <person name="Koren S."/>
            <person name="Bechman K.B."/>
            <person name="Herman A."/>
            <person name="Abrahante J.E."/>
            <person name="Garbe J."/>
        </authorList>
    </citation>
    <scope>NUCLEOTIDE SEQUENCE</scope>
    <source>
        <strain evidence="2">Duluth1</strain>
        <tissue evidence="2">Whole animal</tissue>
    </source>
</reference>
<keyword evidence="3" id="KW-1185">Reference proteome</keyword>
<evidence type="ECO:0000313" key="2">
    <source>
        <dbReference type="EMBL" id="KAH3827109.1"/>
    </source>
</evidence>
<comment type="caution">
    <text evidence="2">The sequence shown here is derived from an EMBL/GenBank/DDBJ whole genome shotgun (WGS) entry which is preliminary data.</text>
</comment>
<dbReference type="AlphaFoldDB" id="A0A9D4H0I0"/>
<reference evidence="2" key="1">
    <citation type="journal article" date="2019" name="bioRxiv">
        <title>The Genome of the Zebra Mussel, Dreissena polymorpha: A Resource for Invasive Species Research.</title>
        <authorList>
            <person name="McCartney M.A."/>
            <person name="Auch B."/>
            <person name="Kono T."/>
            <person name="Mallez S."/>
            <person name="Zhang Y."/>
            <person name="Obille A."/>
            <person name="Becker A."/>
            <person name="Abrahante J.E."/>
            <person name="Garbe J."/>
            <person name="Badalamenti J.P."/>
            <person name="Herman A."/>
            <person name="Mangelson H."/>
            <person name="Liachko I."/>
            <person name="Sullivan S."/>
            <person name="Sone E.D."/>
            <person name="Koren S."/>
            <person name="Silverstein K.A.T."/>
            <person name="Beckman K.B."/>
            <person name="Gohl D.M."/>
        </authorList>
    </citation>
    <scope>NUCLEOTIDE SEQUENCE</scope>
    <source>
        <strain evidence="2">Duluth1</strain>
        <tissue evidence="2">Whole animal</tissue>
    </source>
</reference>
<dbReference type="Proteomes" id="UP000828390">
    <property type="component" value="Unassembled WGS sequence"/>
</dbReference>
<accession>A0A9D4H0I0</accession>
<organism evidence="2 3">
    <name type="scientific">Dreissena polymorpha</name>
    <name type="common">Zebra mussel</name>
    <name type="synonym">Mytilus polymorpha</name>
    <dbReference type="NCBI Taxonomy" id="45954"/>
    <lineage>
        <taxon>Eukaryota</taxon>
        <taxon>Metazoa</taxon>
        <taxon>Spiralia</taxon>
        <taxon>Lophotrochozoa</taxon>
        <taxon>Mollusca</taxon>
        <taxon>Bivalvia</taxon>
        <taxon>Autobranchia</taxon>
        <taxon>Heteroconchia</taxon>
        <taxon>Euheterodonta</taxon>
        <taxon>Imparidentia</taxon>
        <taxon>Neoheterodontei</taxon>
        <taxon>Myida</taxon>
        <taxon>Dreissenoidea</taxon>
        <taxon>Dreissenidae</taxon>
        <taxon>Dreissena</taxon>
    </lineage>
</organism>
<feature type="compositionally biased region" description="Basic and acidic residues" evidence="1">
    <location>
        <begin position="73"/>
        <end position="83"/>
    </location>
</feature>
<evidence type="ECO:0000256" key="1">
    <source>
        <dbReference type="SAM" id="MobiDB-lite"/>
    </source>
</evidence>
<sequence>MAIRRVFRREAGWTFAEFAGGRRNGHSLSSLGGGGVDIHQVCRRREAGLTFNEFAGRRPGGHSPNSHEGGGMDIHRVRSREAG</sequence>
<name>A0A9D4H0I0_DREPO</name>
<protein>
    <submittedName>
        <fullName evidence="2">Uncharacterized protein</fullName>
    </submittedName>
</protein>
<dbReference type="EMBL" id="JAIWYP010000005">
    <property type="protein sequence ID" value="KAH3827109.1"/>
    <property type="molecule type" value="Genomic_DNA"/>
</dbReference>
<feature type="region of interest" description="Disordered" evidence="1">
    <location>
        <begin position="53"/>
        <end position="83"/>
    </location>
</feature>
<proteinExistence type="predicted"/>
<evidence type="ECO:0000313" key="3">
    <source>
        <dbReference type="Proteomes" id="UP000828390"/>
    </source>
</evidence>
<gene>
    <name evidence="2" type="ORF">DPMN_129038</name>
</gene>